<feature type="compositionally biased region" description="Basic and acidic residues" evidence="1">
    <location>
        <begin position="317"/>
        <end position="327"/>
    </location>
</feature>
<evidence type="ECO:0000313" key="2">
    <source>
        <dbReference type="EMBL" id="RDY05204.1"/>
    </source>
</evidence>
<evidence type="ECO:0000313" key="3">
    <source>
        <dbReference type="Proteomes" id="UP000257109"/>
    </source>
</evidence>
<accession>A0A371HRA4</accession>
<dbReference type="AlphaFoldDB" id="A0A371HRA4"/>
<keyword evidence="3" id="KW-1185">Reference proteome</keyword>
<comment type="caution">
    <text evidence="2">The sequence shown here is derived from an EMBL/GenBank/DDBJ whole genome shotgun (WGS) entry which is preliminary data.</text>
</comment>
<organism evidence="2 3">
    <name type="scientific">Mucuna pruriens</name>
    <name type="common">Velvet bean</name>
    <name type="synonym">Dolichos pruriens</name>
    <dbReference type="NCBI Taxonomy" id="157652"/>
    <lineage>
        <taxon>Eukaryota</taxon>
        <taxon>Viridiplantae</taxon>
        <taxon>Streptophyta</taxon>
        <taxon>Embryophyta</taxon>
        <taxon>Tracheophyta</taxon>
        <taxon>Spermatophyta</taxon>
        <taxon>Magnoliopsida</taxon>
        <taxon>eudicotyledons</taxon>
        <taxon>Gunneridae</taxon>
        <taxon>Pentapetalae</taxon>
        <taxon>rosids</taxon>
        <taxon>fabids</taxon>
        <taxon>Fabales</taxon>
        <taxon>Fabaceae</taxon>
        <taxon>Papilionoideae</taxon>
        <taxon>50 kb inversion clade</taxon>
        <taxon>NPAAA clade</taxon>
        <taxon>indigoferoid/millettioid clade</taxon>
        <taxon>Phaseoleae</taxon>
        <taxon>Mucuna</taxon>
    </lineage>
</organism>
<proteinExistence type="predicted"/>
<feature type="region of interest" description="Disordered" evidence="1">
    <location>
        <begin position="317"/>
        <end position="348"/>
    </location>
</feature>
<sequence length="384" mass="43659">MEEESKPIRQQQRRMNLTILDVVKKEGPKIAWMTLAHHKKPWLRRVVLARLTCPRTGRLCRSRSPIRSGPLRCTRRQSSSTTMSLLEKLAAQATQGSETENLKIVRGDRLDYQCTLVDLLLSILAKGEPSSFDHGDIVEDGSTEFTPCHSRSFLKVTTLKSAFTVRHRLTNTVVRTRIPKNLLATRHSKIGVKGLFHQTPNSKSLGRNLVTLKWAKIESTLVASRSSLLYLTRPYIDFTRSWMIRIGSKIRGSEISPCNQIISIIVREYRDPDFYTHPPQGLYKALDRRVQGGMKEKRTERLSKNIVARDKKKVDDCTKEAKREPQRQTKGGLEALEKGGKRSSSSLNIRHHSMLENPYLTYQAKTSCHTVVAEAEFISALISV</sequence>
<dbReference type="Proteomes" id="UP000257109">
    <property type="component" value="Unassembled WGS sequence"/>
</dbReference>
<dbReference type="EMBL" id="QJKJ01001926">
    <property type="protein sequence ID" value="RDY05204.1"/>
    <property type="molecule type" value="Genomic_DNA"/>
</dbReference>
<gene>
    <name evidence="2" type="ORF">CR513_10988</name>
</gene>
<reference evidence="2" key="1">
    <citation type="submission" date="2018-05" db="EMBL/GenBank/DDBJ databases">
        <title>Draft genome of Mucuna pruriens seed.</title>
        <authorList>
            <person name="Nnadi N.E."/>
            <person name="Vos R."/>
            <person name="Hasami M.H."/>
            <person name="Devisetty U.K."/>
            <person name="Aguiy J.C."/>
        </authorList>
    </citation>
    <scope>NUCLEOTIDE SEQUENCE [LARGE SCALE GENOMIC DNA]</scope>
    <source>
        <strain evidence="2">JCA_2017</strain>
    </source>
</reference>
<feature type="non-terminal residue" evidence="2">
    <location>
        <position position="1"/>
    </location>
</feature>
<evidence type="ECO:0000256" key="1">
    <source>
        <dbReference type="SAM" id="MobiDB-lite"/>
    </source>
</evidence>
<name>A0A371HRA4_MUCPR</name>
<protein>
    <submittedName>
        <fullName evidence="2">Uncharacterized protein</fullName>
    </submittedName>
</protein>